<protein>
    <recommendedName>
        <fullName evidence="6">Small ribosomal subunit protein mS25</fullName>
    </recommendedName>
    <alternativeName>
        <fullName evidence="7">28S ribosomal protein S25, mitochondrial</fullName>
    </alternativeName>
</protein>
<keyword evidence="4" id="KW-0496">Mitochondrion</keyword>
<reference evidence="9" key="1">
    <citation type="journal article" date="2023" name="Mol. Biol. Evol.">
        <title>Third-Generation Sequencing Reveals the Adaptive Role of the Epigenome in Three Deep-Sea Polychaetes.</title>
        <authorList>
            <person name="Perez M."/>
            <person name="Aroh O."/>
            <person name="Sun Y."/>
            <person name="Lan Y."/>
            <person name="Juniper S.K."/>
            <person name="Young C.R."/>
            <person name="Angers B."/>
            <person name="Qian P.Y."/>
        </authorList>
    </citation>
    <scope>NUCLEOTIDE SEQUENCE</scope>
    <source>
        <strain evidence="9">R07B-5</strain>
    </source>
</reference>
<dbReference type="InterPro" id="IPR007741">
    <property type="entry name" value="Ribosomal_mL43/mS25/NADH_DH"/>
</dbReference>
<organism evidence="9 10">
    <name type="scientific">Ridgeia piscesae</name>
    <name type="common">Tubeworm</name>
    <dbReference type="NCBI Taxonomy" id="27915"/>
    <lineage>
        <taxon>Eukaryota</taxon>
        <taxon>Metazoa</taxon>
        <taxon>Spiralia</taxon>
        <taxon>Lophotrochozoa</taxon>
        <taxon>Annelida</taxon>
        <taxon>Polychaeta</taxon>
        <taxon>Sedentaria</taxon>
        <taxon>Canalipalpata</taxon>
        <taxon>Sabellida</taxon>
        <taxon>Siboglinidae</taxon>
        <taxon>Ridgeia</taxon>
    </lineage>
</organism>
<dbReference type="Pfam" id="PF05047">
    <property type="entry name" value="L51_S25_CI-B8"/>
    <property type="match status" value="1"/>
</dbReference>
<dbReference type="EMBL" id="JAODUO010000319">
    <property type="protein sequence ID" value="KAK2183196.1"/>
    <property type="molecule type" value="Genomic_DNA"/>
</dbReference>
<dbReference type="GO" id="GO:1990904">
    <property type="term" value="C:ribonucleoprotein complex"/>
    <property type="evidence" value="ECO:0007669"/>
    <property type="project" value="UniProtKB-KW"/>
</dbReference>
<name>A0AAD9L4Z1_RIDPI</name>
<sequence>MPFMKGRGALRRTVQYLQKGDIKFRDNVRVLTLAYNPEDERNPEKFPPHKGLTNFVFWHLPQMKYNNPHVQIVTFNKLTPTPWIRAYLDDDTQVLIDCDSRTRQEIHDHVKKILGKTKETLEEERQFASMTANKANFGYVFERQCICEIPGQVPCPGWQPLPKEMTGKWKKKMQDEAAGE</sequence>
<dbReference type="Gene3D" id="3.40.30.10">
    <property type="entry name" value="Glutaredoxin"/>
    <property type="match status" value="1"/>
</dbReference>
<dbReference type="GO" id="GO:0005739">
    <property type="term" value="C:mitochondrion"/>
    <property type="evidence" value="ECO:0007669"/>
    <property type="project" value="UniProtKB-SubCell"/>
</dbReference>
<dbReference type="AlphaFoldDB" id="A0AAD9L4Z1"/>
<evidence type="ECO:0000259" key="8">
    <source>
        <dbReference type="SMART" id="SM00916"/>
    </source>
</evidence>
<evidence type="ECO:0000313" key="10">
    <source>
        <dbReference type="Proteomes" id="UP001209878"/>
    </source>
</evidence>
<evidence type="ECO:0000256" key="3">
    <source>
        <dbReference type="ARBA" id="ARBA00022980"/>
    </source>
</evidence>
<gene>
    <name evidence="9" type="ORF">NP493_320g00008</name>
</gene>
<dbReference type="PANTHER" id="PTHR13274">
    <property type="entry name" value="MITOCHONDRIAL RIBOSOMAL PROTEIN S25"/>
    <property type="match status" value="1"/>
</dbReference>
<dbReference type="PANTHER" id="PTHR13274:SF2">
    <property type="entry name" value="SMALL RIBOSOMAL SUBUNIT PROTEIN MS25"/>
    <property type="match status" value="1"/>
</dbReference>
<evidence type="ECO:0000256" key="2">
    <source>
        <dbReference type="ARBA" id="ARBA00008046"/>
    </source>
</evidence>
<comment type="subcellular location">
    <subcellularLocation>
        <location evidence="1">Mitochondrion</location>
    </subcellularLocation>
</comment>
<keyword evidence="5" id="KW-0687">Ribonucleoprotein</keyword>
<proteinExistence type="inferred from homology"/>
<dbReference type="GO" id="GO:0005840">
    <property type="term" value="C:ribosome"/>
    <property type="evidence" value="ECO:0007669"/>
    <property type="project" value="UniProtKB-KW"/>
</dbReference>
<dbReference type="Proteomes" id="UP001209878">
    <property type="component" value="Unassembled WGS sequence"/>
</dbReference>
<feature type="domain" description="Ribosomal protein/NADH dehydrogenase" evidence="8">
    <location>
        <begin position="44"/>
        <end position="117"/>
    </location>
</feature>
<dbReference type="GO" id="GO:0003735">
    <property type="term" value="F:structural constituent of ribosome"/>
    <property type="evidence" value="ECO:0007669"/>
    <property type="project" value="InterPro"/>
</dbReference>
<keyword evidence="3" id="KW-0689">Ribosomal protein</keyword>
<keyword evidence="10" id="KW-1185">Reference proteome</keyword>
<evidence type="ECO:0000256" key="6">
    <source>
        <dbReference type="ARBA" id="ARBA00035139"/>
    </source>
</evidence>
<evidence type="ECO:0000313" key="9">
    <source>
        <dbReference type="EMBL" id="KAK2183196.1"/>
    </source>
</evidence>
<accession>A0AAD9L4Z1</accession>
<dbReference type="SUPFAM" id="SSF52833">
    <property type="entry name" value="Thioredoxin-like"/>
    <property type="match status" value="1"/>
</dbReference>
<comment type="caution">
    <text evidence="9">The sequence shown here is derived from an EMBL/GenBank/DDBJ whole genome shotgun (WGS) entry which is preliminary data.</text>
</comment>
<dbReference type="SMART" id="SM00916">
    <property type="entry name" value="L51_S25_CI-B8"/>
    <property type="match status" value="1"/>
</dbReference>
<evidence type="ECO:0000256" key="5">
    <source>
        <dbReference type="ARBA" id="ARBA00023274"/>
    </source>
</evidence>
<evidence type="ECO:0000256" key="1">
    <source>
        <dbReference type="ARBA" id="ARBA00004173"/>
    </source>
</evidence>
<evidence type="ECO:0000256" key="7">
    <source>
        <dbReference type="ARBA" id="ARBA00035369"/>
    </source>
</evidence>
<dbReference type="InterPro" id="IPR040049">
    <property type="entry name" value="Ribosomal_mS25/mL61"/>
</dbReference>
<evidence type="ECO:0000256" key="4">
    <source>
        <dbReference type="ARBA" id="ARBA00023128"/>
    </source>
</evidence>
<comment type="similarity">
    <text evidence="2">Belongs to the mitochondrion-specific ribosomal protein mS25 family.</text>
</comment>
<dbReference type="InterPro" id="IPR036249">
    <property type="entry name" value="Thioredoxin-like_sf"/>
</dbReference>